<dbReference type="InterPro" id="IPR038213">
    <property type="entry name" value="IFI6/IFI27-like_sf"/>
</dbReference>
<evidence type="ECO:0000313" key="3">
    <source>
        <dbReference type="Proteomes" id="UP000309076"/>
    </source>
</evidence>
<evidence type="ECO:0000313" key="2">
    <source>
        <dbReference type="EMBL" id="THW36242.1"/>
    </source>
</evidence>
<feature type="transmembrane region" description="Helical" evidence="1">
    <location>
        <begin position="114"/>
        <end position="141"/>
    </location>
</feature>
<name>A0AB74IM60_AURPU</name>
<gene>
    <name evidence="2" type="ORF">D6D21_08804</name>
</gene>
<protein>
    <submittedName>
        <fullName evidence="2">Uncharacterized protein</fullName>
    </submittedName>
</protein>
<reference evidence="2 3" key="1">
    <citation type="submission" date="2018-10" db="EMBL/GenBank/DDBJ databases">
        <title>Fifty Aureobasidium pullulans genomes reveal a recombining polyextremotolerant generalist.</title>
        <authorList>
            <person name="Gostincar C."/>
            <person name="Turk M."/>
            <person name="Zajc J."/>
            <person name="Gunde-Cimerman N."/>
        </authorList>
    </citation>
    <scope>NUCLEOTIDE SEQUENCE [LARGE SCALE GENOMIC DNA]</scope>
    <source>
        <strain evidence="2 3">EXF-10796</strain>
    </source>
</reference>
<dbReference type="Proteomes" id="UP000309076">
    <property type="component" value="Unassembled WGS sequence"/>
</dbReference>
<evidence type="ECO:0000256" key="1">
    <source>
        <dbReference type="SAM" id="Phobius"/>
    </source>
</evidence>
<dbReference type="Gene3D" id="6.10.110.10">
    <property type="match status" value="1"/>
</dbReference>
<accession>A0AB74IM60</accession>
<organism evidence="2 3">
    <name type="scientific">Aureobasidium pullulans</name>
    <name type="common">Black yeast</name>
    <name type="synonym">Pullularia pullulans</name>
    <dbReference type="NCBI Taxonomy" id="5580"/>
    <lineage>
        <taxon>Eukaryota</taxon>
        <taxon>Fungi</taxon>
        <taxon>Dikarya</taxon>
        <taxon>Ascomycota</taxon>
        <taxon>Pezizomycotina</taxon>
        <taxon>Dothideomycetes</taxon>
        <taxon>Dothideomycetidae</taxon>
        <taxon>Dothideales</taxon>
        <taxon>Saccotheciaceae</taxon>
        <taxon>Aureobasidium</taxon>
    </lineage>
</organism>
<feature type="transmembrane region" description="Helical" evidence="1">
    <location>
        <begin position="179"/>
        <end position="207"/>
    </location>
</feature>
<dbReference type="EMBL" id="QZAM01000251">
    <property type="protein sequence ID" value="THW36242.1"/>
    <property type="molecule type" value="Genomic_DNA"/>
</dbReference>
<dbReference type="AlphaFoldDB" id="A0AB74IM60"/>
<keyword evidence="1" id="KW-1133">Transmembrane helix</keyword>
<keyword evidence="1" id="KW-0812">Transmembrane</keyword>
<sequence length="218" mass="22927">MNSTFRNAFDSTKNCLNSYRSSISTFSCGYSSTIIIVISPTMSRSKSPQPDDTPESIWTLIKQLRFRDLINAIKQTVIDDFQHLANVARGRKLSFETIALLVTELVKTRTGRAIIIALVVVAFVVTVVTLVCPMCVAAPFLGALGFTHAGPAAGSIAAAVQTPFGVGALFSTLQSAAMAGYGVAVVSGVVQGAAAAGVAFAGVFAAYKTWSGRKHKTS</sequence>
<comment type="caution">
    <text evidence="2">The sequence shown here is derived from an EMBL/GenBank/DDBJ whole genome shotgun (WGS) entry which is preliminary data.</text>
</comment>
<proteinExistence type="predicted"/>
<keyword evidence="1" id="KW-0472">Membrane</keyword>